<sequence length="78" mass="8956">MYTEFRECLHDEIAIMQDMGTHIAGSTIKYYETIYAHGQNPCPACFIRRNNCIAMVCVIHADIFECPECGEFIEVGYQ</sequence>
<protein>
    <submittedName>
        <fullName evidence="1">Uncharacterized protein</fullName>
    </submittedName>
</protein>
<evidence type="ECO:0000313" key="1">
    <source>
        <dbReference type="EMBL" id="MCL1127761.1"/>
    </source>
</evidence>
<name>A0ABT0LKS7_9GAMM</name>
<reference evidence="1 2" key="1">
    <citation type="submission" date="2022-01" db="EMBL/GenBank/DDBJ databases">
        <title>Whole genome-based taxonomy of the Shewanellaceae.</title>
        <authorList>
            <person name="Martin-Rodriguez A.J."/>
        </authorList>
    </citation>
    <scope>NUCLEOTIDE SEQUENCE [LARGE SCALE GENOMIC DNA]</scope>
    <source>
        <strain evidence="1 2">DSM 17177</strain>
    </source>
</reference>
<accession>A0ABT0LKS7</accession>
<dbReference type="EMBL" id="JAKIKS010000208">
    <property type="protein sequence ID" value="MCL1127761.1"/>
    <property type="molecule type" value="Genomic_DNA"/>
</dbReference>
<proteinExistence type="predicted"/>
<comment type="caution">
    <text evidence="1">The sequence shown here is derived from an EMBL/GenBank/DDBJ whole genome shotgun (WGS) entry which is preliminary data.</text>
</comment>
<keyword evidence="2" id="KW-1185">Reference proteome</keyword>
<gene>
    <name evidence="1" type="ORF">L2764_25670</name>
</gene>
<organism evidence="1 2">
    <name type="scientific">Shewanella surugensis</name>
    <dbReference type="NCBI Taxonomy" id="212020"/>
    <lineage>
        <taxon>Bacteria</taxon>
        <taxon>Pseudomonadati</taxon>
        <taxon>Pseudomonadota</taxon>
        <taxon>Gammaproteobacteria</taxon>
        <taxon>Alteromonadales</taxon>
        <taxon>Shewanellaceae</taxon>
        <taxon>Shewanella</taxon>
    </lineage>
</organism>
<evidence type="ECO:0000313" key="2">
    <source>
        <dbReference type="Proteomes" id="UP001203423"/>
    </source>
</evidence>
<dbReference type="Proteomes" id="UP001203423">
    <property type="component" value="Unassembled WGS sequence"/>
</dbReference>
<dbReference type="RefSeq" id="WP_248943195.1">
    <property type="nucleotide sequence ID" value="NZ_JAKIKS010000208.1"/>
</dbReference>